<comment type="caution">
    <text evidence="2">The sequence shown here is derived from an EMBL/GenBank/DDBJ whole genome shotgun (WGS) entry which is preliminary data.</text>
</comment>
<keyword evidence="3" id="KW-1185">Reference proteome</keyword>
<dbReference type="EMBL" id="JAPWTJ010000109">
    <property type="protein sequence ID" value="KAJ8982751.1"/>
    <property type="molecule type" value="Genomic_DNA"/>
</dbReference>
<reference evidence="2" key="1">
    <citation type="journal article" date="2023" name="Insect Mol. Biol.">
        <title>Genome sequencing provides insights into the evolution of gene families encoding plant cell wall-degrading enzymes in longhorned beetles.</title>
        <authorList>
            <person name="Shin N.R."/>
            <person name="Okamura Y."/>
            <person name="Kirsch R."/>
            <person name="Pauchet Y."/>
        </authorList>
    </citation>
    <scope>NUCLEOTIDE SEQUENCE</scope>
    <source>
        <strain evidence="2">MMC_N1</strain>
    </source>
</reference>
<evidence type="ECO:0008006" key="4">
    <source>
        <dbReference type="Google" id="ProtNLM"/>
    </source>
</evidence>
<dbReference type="Proteomes" id="UP001162164">
    <property type="component" value="Unassembled WGS sequence"/>
</dbReference>
<protein>
    <recommendedName>
        <fullName evidence="4">RING-type E3 ubiquitin transferase</fullName>
    </recommendedName>
</protein>
<evidence type="ECO:0000313" key="2">
    <source>
        <dbReference type="EMBL" id="KAJ8982751.1"/>
    </source>
</evidence>
<sequence>MVILERDGLRKKISDAEDVHSKQAAALANLQFVLEQFQKRKQVQEDLGKEIMELKSQLEESKQGLQAASRLSDQLELSKKLVGTLKEEVIKHSVSYKMVVREISAGNSG</sequence>
<evidence type="ECO:0000313" key="3">
    <source>
        <dbReference type="Proteomes" id="UP001162164"/>
    </source>
</evidence>
<feature type="coiled-coil region" evidence="1">
    <location>
        <begin position="44"/>
        <end position="71"/>
    </location>
</feature>
<evidence type="ECO:0000256" key="1">
    <source>
        <dbReference type="SAM" id="Coils"/>
    </source>
</evidence>
<organism evidence="2 3">
    <name type="scientific">Molorchus minor</name>
    <dbReference type="NCBI Taxonomy" id="1323400"/>
    <lineage>
        <taxon>Eukaryota</taxon>
        <taxon>Metazoa</taxon>
        <taxon>Ecdysozoa</taxon>
        <taxon>Arthropoda</taxon>
        <taxon>Hexapoda</taxon>
        <taxon>Insecta</taxon>
        <taxon>Pterygota</taxon>
        <taxon>Neoptera</taxon>
        <taxon>Endopterygota</taxon>
        <taxon>Coleoptera</taxon>
        <taxon>Polyphaga</taxon>
        <taxon>Cucujiformia</taxon>
        <taxon>Chrysomeloidea</taxon>
        <taxon>Cerambycidae</taxon>
        <taxon>Lamiinae</taxon>
        <taxon>Monochamini</taxon>
        <taxon>Molorchus</taxon>
    </lineage>
</organism>
<accession>A0ABQ9JY19</accession>
<keyword evidence="1" id="KW-0175">Coiled coil</keyword>
<proteinExistence type="predicted"/>
<gene>
    <name evidence="2" type="ORF">NQ317_014049</name>
</gene>
<name>A0ABQ9JY19_9CUCU</name>